<evidence type="ECO:0000313" key="2">
    <source>
        <dbReference type="EMBL" id="EGV31997.1"/>
    </source>
</evidence>
<sequence length="194" mass="20783">MTSCPPGLVRTLILGLCLCVGVANSVSGGDALWREDAQRFRVGLKLFPSCLGALESLADHSTQDGRLVVLVVYEGSDAAARQAVSNLDAIGEIRGVPLDVQIQSAASLDRYVGEVLGGIFVASVGIAPARLRSWSLRHHTLVFSPFAGAVEGGAVAGLYVADRILPYVNRAQARRAKIRFRPFFLEVARSYEDD</sequence>
<reference evidence="2 3" key="1">
    <citation type="submission" date="2011-06" db="EMBL/GenBank/DDBJ databases">
        <title>The draft genome of Thiorhodococcus drewsii AZ1.</title>
        <authorList>
            <consortium name="US DOE Joint Genome Institute (JGI-PGF)"/>
            <person name="Lucas S."/>
            <person name="Han J."/>
            <person name="Lapidus A."/>
            <person name="Cheng J.-F."/>
            <person name="Goodwin L."/>
            <person name="Pitluck S."/>
            <person name="Peters L."/>
            <person name="Land M.L."/>
            <person name="Hauser L."/>
            <person name="Vogl K."/>
            <person name="Liu Z."/>
            <person name="Imhoff J."/>
            <person name="Thiel V."/>
            <person name="Frigaard N.-U."/>
            <person name="Bryant D.A."/>
            <person name="Woyke T.J."/>
        </authorList>
    </citation>
    <scope>NUCLEOTIDE SEQUENCE [LARGE SCALE GENOMIC DNA]</scope>
    <source>
        <strain evidence="2 3">AZ1</strain>
    </source>
</reference>
<protein>
    <submittedName>
        <fullName evidence="2">Uncharacterized protein</fullName>
    </submittedName>
</protein>
<dbReference type="EMBL" id="AFWT01000009">
    <property type="protein sequence ID" value="EGV31997.1"/>
    <property type="molecule type" value="Genomic_DNA"/>
</dbReference>
<accession>G2DZV8</accession>
<organism evidence="2 3">
    <name type="scientific">Thiorhodococcus drewsii AZ1</name>
    <dbReference type="NCBI Taxonomy" id="765913"/>
    <lineage>
        <taxon>Bacteria</taxon>
        <taxon>Pseudomonadati</taxon>
        <taxon>Pseudomonadota</taxon>
        <taxon>Gammaproteobacteria</taxon>
        <taxon>Chromatiales</taxon>
        <taxon>Chromatiaceae</taxon>
        <taxon>Thiorhodococcus</taxon>
    </lineage>
</organism>
<dbReference type="Proteomes" id="UP000004200">
    <property type="component" value="Unassembled WGS sequence"/>
</dbReference>
<dbReference type="OrthoDB" id="5765973at2"/>
<gene>
    <name evidence="2" type="ORF">ThidrDRAFT_1571</name>
</gene>
<name>G2DZV8_9GAMM</name>
<comment type="caution">
    <text evidence="2">The sequence shown here is derived from an EMBL/GenBank/DDBJ whole genome shotgun (WGS) entry which is preliminary data.</text>
</comment>
<dbReference type="eggNOG" id="ENOG5032YBM">
    <property type="taxonomic scope" value="Bacteria"/>
</dbReference>
<proteinExistence type="predicted"/>
<keyword evidence="1" id="KW-0732">Signal</keyword>
<evidence type="ECO:0000313" key="3">
    <source>
        <dbReference type="Proteomes" id="UP000004200"/>
    </source>
</evidence>
<evidence type="ECO:0000256" key="1">
    <source>
        <dbReference type="SAM" id="SignalP"/>
    </source>
</evidence>
<dbReference type="RefSeq" id="WP_007040285.1">
    <property type="nucleotide sequence ID" value="NZ_AFWT01000009.1"/>
</dbReference>
<dbReference type="AlphaFoldDB" id="G2DZV8"/>
<feature type="signal peptide" evidence="1">
    <location>
        <begin position="1"/>
        <end position="25"/>
    </location>
</feature>
<dbReference type="STRING" id="765913.ThidrDRAFT_1571"/>
<keyword evidence="3" id="KW-1185">Reference proteome</keyword>
<feature type="chain" id="PRO_5003428886" evidence="1">
    <location>
        <begin position="26"/>
        <end position="194"/>
    </location>
</feature>